<evidence type="ECO:0000256" key="2">
    <source>
        <dbReference type="SAM" id="MobiDB-lite"/>
    </source>
</evidence>
<proteinExistence type="predicted"/>
<evidence type="ECO:0000313" key="3">
    <source>
        <dbReference type="EMBL" id="KAF7725661.1"/>
    </source>
</evidence>
<reference evidence="3" key="1">
    <citation type="submission" date="2020-01" db="EMBL/GenBank/DDBJ databases">
        <title>Genome Sequencing of Three Apophysomyces-Like Fungal Strains Confirms a Novel Fungal Genus in the Mucoromycota with divergent Burkholderia-like Endosymbiotic Bacteria.</title>
        <authorList>
            <person name="Stajich J.E."/>
            <person name="Macias A.M."/>
            <person name="Carter-House D."/>
            <person name="Lovett B."/>
            <person name="Kasson L.R."/>
            <person name="Berry K."/>
            <person name="Grigoriev I."/>
            <person name="Chang Y."/>
            <person name="Spatafora J."/>
            <person name="Kasson M.T."/>
        </authorList>
    </citation>
    <scope>NUCLEOTIDE SEQUENCE</scope>
    <source>
        <strain evidence="3">NRRL A-21654</strain>
    </source>
</reference>
<organism evidence="3 4">
    <name type="scientific">Apophysomyces ossiformis</name>
    <dbReference type="NCBI Taxonomy" id="679940"/>
    <lineage>
        <taxon>Eukaryota</taxon>
        <taxon>Fungi</taxon>
        <taxon>Fungi incertae sedis</taxon>
        <taxon>Mucoromycota</taxon>
        <taxon>Mucoromycotina</taxon>
        <taxon>Mucoromycetes</taxon>
        <taxon>Mucorales</taxon>
        <taxon>Mucorineae</taxon>
        <taxon>Mucoraceae</taxon>
        <taxon>Apophysomyces</taxon>
    </lineage>
</organism>
<dbReference type="Proteomes" id="UP000605846">
    <property type="component" value="Unassembled WGS sequence"/>
</dbReference>
<dbReference type="AlphaFoldDB" id="A0A8H7BLL6"/>
<accession>A0A8H7BLL6</accession>
<protein>
    <submittedName>
        <fullName evidence="3">Uncharacterized protein</fullName>
    </submittedName>
</protein>
<evidence type="ECO:0000256" key="1">
    <source>
        <dbReference type="SAM" id="Coils"/>
    </source>
</evidence>
<comment type="caution">
    <text evidence="3">The sequence shown here is derived from an EMBL/GenBank/DDBJ whole genome shotgun (WGS) entry which is preliminary data.</text>
</comment>
<keyword evidence="1" id="KW-0175">Coiled coil</keyword>
<sequence length="170" mass="19030">MNGVENYAAYKSSGKKFGKTKKSVNKLKHFETKYRRACTYLDSTVLSIFSYFSELDEVFGDRVSNDPPFRADSITDVDAEELLFPSACEEVENEVDELEGSAAEEEGRAATLQRVNSTINRIRRSRTAVSDDEEAEPANQASKASNSRAKRHKTSLFDASIALGERHLHK</sequence>
<feature type="region of interest" description="Disordered" evidence="2">
    <location>
        <begin position="123"/>
        <end position="156"/>
    </location>
</feature>
<gene>
    <name evidence="3" type="ORF">EC973_009468</name>
</gene>
<feature type="coiled-coil region" evidence="1">
    <location>
        <begin position="88"/>
        <end position="115"/>
    </location>
</feature>
<name>A0A8H7BLL6_9FUNG</name>
<dbReference type="EMBL" id="JABAYA010000092">
    <property type="protein sequence ID" value="KAF7725661.1"/>
    <property type="molecule type" value="Genomic_DNA"/>
</dbReference>
<evidence type="ECO:0000313" key="4">
    <source>
        <dbReference type="Proteomes" id="UP000605846"/>
    </source>
</evidence>
<keyword evidence="4" id="KW-1185">Reference proteome</keyword>